<organism evidence="1 2">
    <name type="scientific">Acaulospora colombiana</name>
    <dbReference type="NCBI Taxonomy" id="27376"/>
    <lineage>
        <taxon>Eukaryota</taxon>
        <taxon>Fungi</taxon>
        <taxon>Fungi incertae sedis</taxon>
        <taxon>Mucoromycota</taxon>
        <taxon>Glomeromycotina</taxon>
        <taxon>Glomeromycetes</taxon>
        <taxon>Diversisporales</taxon>
        <taxon>Acaulosporaceae</taxon>
        <taxon>Acaulospora</taxon>
    </lineage>
</organism>
<name>A0ACA9P419_9GLOM</name>
<sequence>FPKSGERISASETTLFVVDRAKAFMIALLRTEEKDQPLILDLPEATFSTDVHILRNIRTTMGSRNLAIQSAQIYGSFETIQDRTYDYSTLADMETFEQFQTKSQLGISTPVPFQMRLSQAKRITKTVLKLPLMEMQCLHISRALLHLIVSLYRNDRIMNAFEEVINTLIAYDSNNVNSQEIKNSLVQIHRDISSWGRMCQRIKEELNALGPFEMEDPMNAARHHDKAKEILIRGCMDLNKLKVKPYSVSKLQNKLDPAIQADKGDHDKEMAGSSEPETSKTMMIYFMDEPNRAPERIDQDWAQYMEIIWYIANKYEVEEPDIWIRHRGKHNLTRSGLYWEYVRPKEDIPRDTTSLELDVVDLTSRNRYTVALLHDEDDSEAPMVLDIGRSGGACCRPNCGTLQSHLHNLWPTKVVTRAIRISDSSVDMRSRALNETAFDNQKHDLYLRWETKHKMRAPGQPNANPSLGECSRKIHGPRRIYDFSSTRPSQLGCKYIHDNEFIHQSVDLSNMEPKLFDPVTQNLLHHQPALWFIPVQYFIYV</sequence>
<feature type="non-terminal residue" evidence="1">
    <location>
        <position position="1"/>
    </location>
</feature>
<dbReference type="EMBL" id="CAJVPT010029577">
    <property type="protein sequence ID" value="CAG8691323.1"/>
    <property type="molecule type" value="Genomic_DNA"/>
</dbReference>
<accession>A0ACA9P419</accession>
<keyword evidence="2" id="KW-1185">Reference proteome</keyword>
<comment type="caution">
    <text evidence="1">The sequence shown here is derived from an EMBL/GenBank/DDBJ whole genome shotgun (WGS) entry which is preliminary data.</text>
</comment>
<evidence type="ECO:0000313" key="1">
    <source>
        <dbReference type="EMBL" id="CAG8691323.1"/>
    </source>
</evidence>
<gene>
    <name evidence="1" type="ORF">ACOLOM_LOCUS9844</name>
</gene>
<dbReference type="Proteomes" id="UP000789525">
    <property type="component" value="Unassembled WGS sequence"/>
</dbReference>
<protein>
    <submittedName>
        <fullName evidence="1">11420_t:CDS:1</fullName>
    </submittedName>
</protein>
<reference evidence="1" key="1">
    <citation type="submission" date="2021-06" db="EMBL/GenBank/DDBJ databases">
        <authorList>
            <person name="Kallberg Y."/>
            <person name="Tangrot J."/>
            <person name="Rosling A."/>
        </authorList>
    </citation>
    <scope>NUCLEOTIDE SEQUENCE</scope>
    <source>
        <strain evidence="1">CL356</strain>
    </source>
</reference>
<evidence type="ECO:0000313" key="2">
    <source>
        <dbReference type="Proteomes" id="UP000789525"/>
    </source>
</evidence>
<proteinExistence type="predicted"/>